<evidence type="ECO:0000259" key="2">
    <source>
        <dbReference type="Pfam" id="PF16378"/>
    </source>
</evidence>
<feature type="signal peptide" evidence="1">
    <location>
        <begin position="1"/>
        <end position="19"/>
    </location>
</feature>
<dbReference type="AlphaFoldDB" id="A0A948TKM4"/>
<evidence type="ECO:0000256" key="1">
    <source>
        <dbReference type="SAM" id="SignalP"/>
    </source>
</evidence>
<dbReference type="EMBL" id="JAHLFJ010000005">
    <property type="protein sequence ID" value="MBU3855019.1"/>
    <property type="molecule type" value="Genomic_DNA"/>
</dbReference>
<comment type="caution">
    <text evidence="3">The sequence shown here is derived from an EMBL/GenBank/DDBJ whole genome shotgun (WGS) entry which is preliminary data.</text>
</comment>
<protein>
    <submittedName>
        <fullName evidence="3">DUF4988 domain-containing protein</fullName>
    </submittedName>
</protein>
<evidence type="ECO:0000313" key="3">
    <source>
        <dbReference type="EMBL" id="MBU3855019.1"/>
    </source>
</evidence>
<reference evidence="3" key="2">
    <citation type="submission" date="2021-04" db="EMBL/GenBank/DDBJ databases">
        <authorList>
            <person name="Gilroy R."/>
        </authorList>
    </citation>
    <scope>NUCLEOTIDE SEQUENCE</scope>
    <source>
        <strain evidence="3">8470</strain>
    </source>
</reference>
<name>A0A948TKM4_9BACT</name>
<gene>
    <name evidence="3" type="ORF">H9928_00405</name>
</gene>
<keyword evidence="1" id="KW-0732">Signal</keyword>
<dbReference type="Proteomes" id="UP000784286">
    <property type="component" value="Unassembled WGS sequence"/>
</dbReference>
<feature type="chain" id="PRO_5037146587" evidence="1">
    <location>
        <begin position="20"/>
        <end position="311"/>
    </location>
</feature>
<sequence>MKRIAIILLSMIPLFTFNACDERDDIQADVDGLNSRLDELASGLEALNTSINSFYDVAVLQGSIFITDYTMDEKGDYTLTLSEGDPLVIYGGMPAEDIPVLAIDADGYWTYTLDGVTSYLTVNGEQVSARPTDGRDGVVPEISVVDGRWCYTIGDGEPIMIEGNYGIASVDDIPAGVFADVTPSDDGKSLTFKLAGENGAEYTVALLGGLDMTFSTTDAPAEEVTETTVSAGGSITLNATLTSVEEVVIDPTPLEVKLDETDSSATDGKHTLTVAAPSGLAAGSYTVYFQIFSAKSEGYRMIVPLKVTVSE</sequence>
<proteinExistence type="predicted"/>
<feature type="domain" description="DUF4988" evidence="2">
    <location>
        <begin position="28"/>
        <end position="147"/>
    </location>
</feature>
<dbReference type="InterPro" id="IPR032149">
    <property type="entry name" value="DUF4988"/>
</dbReference>
<organism evidence="3 4">
    <name type="scientific">Candidatus Phocaeicola excrementipullorum</name>
    <dbReference type="NCBI Taxonomy" id="2838731"/>
    <lineage>
        <taxon>Bacteria</taxon>
        <taxon>Pseudomonadati</taxon>
        <taxon>Bacteroidota</taxon>
        <taxon>Bacteroidia</taxon>
        <taxon>Bacteroidales</taxon>
        <taxon>Bacteroidaceae</taxon>
        <taxon>Phocaeicola</taxon>
    </lineage>
</organism>
<accession>A0A948TKM4</accession>
<dbReference type="Pfam" id="PF16378">
    <property type="entry name" value="DUF4988"/>
    <property type="match status" value="1"/>
</dbReference>
<reference evidence="3" key="1">
    <citation type="journal article" date="2021" name="PeerJ">
        <title>Extensive microbial diversity within the chicken gut microbiome revealed by metagenomics and culture.</title>
        <authorList>
            <person name="Gilroy R."/>
            <person name="Ravi A."/>
            <person name="Getino M."/>
            <person name="Pursley I."/>
            <person name="Horton D.L."/>
            <person name="Alikhan N.F."/>
            <person name="Baker D."/>
            <person name="Gharbi K."/>
            <person name="Hall N."/>
            <person name="Watson M."/>
            <person name="Adriaenssens E.M."/>
            <person name="Foster-Nyarko E."/>
            <person name="Jarju S."/>
            <person name="Secka A."/>
            <person name="Antonio M."/>
            <person name="Oren A."/>
            <person name="Chaudhuri R.R."/>
            <person name="La Ragione R."/>
            <person name="Hildebrand F."/>
            <person name="Pallen M.J."/>
        </authorList>
    </citation>
    <scope>NUCLEOTIDE SEQUENCE</scope>
    <source>
        <strain evidence="3">8470</strain>
    </source>
</reference>
<evidence type="ECO:0000313" key="4">
    <source>
        <dbReference type="Proteomes" id="UP000784286"/>
    </source>
</evidence>